<dbReference type="EMBL" id="ANAH02000001">
    <property type="protein sequence ID" value="EPX64627.1"/>
    <property type="molecule type" value="Genomic_DNA"/>
</dbReference>
<evidence type="ECO:0000259" key="2">
    <source>
        <dbReference type="PROSITE" id="PS50885"/>
    </source>
</evidence>
<comment type="caution">
    <text evidence="3">The sequence shown here is derived from an EMBL/GenBank/DDBJ whole genome shotgun (WGS) entry which is preliminary data.</text>
</comment>
<feature type="domain" description="HAMP" evidence="2">
    <location>
        <begin position="96"/>
        <end position="148"/>
    </location>
</feature>
<dbReference type="PROSITE" id="PS50885">
    <property type="entry name" value="HAMP"/>
    <property type="match status" value="1"/>
</dbReference>
<evidence type="ECO:0000256" key="1">
    <source>
        <dbReference type="SAM" id="Phobius"/>
    </source>
</evidence>
<evidence type="ECO:0000313" key="3">
    <source>
        <dbReference type="EMBL" id="EPX64627.1"/>
    </source>
</evidence>
<proteinExistence type="predicted"/>
<dbReference type="Gene3D" id="6.10.340.10">
    <property type="match status" value="1"/>
</dbReference>
<name>S9PQ98_CYSF2</name>
<dbReference type="RefSeq" id="WP_002630089.1">
    <property type="nucleotide sequence ID" value="NZ_ANAH02000001.1"/>
</dbReference>
<keyword evidence="1" id="KW-1133">Transmembrane helix</keyword>
<reference evidence="3" key="1">
    <citation type="submission" date="2013-05" db="EMBL/GenBank/DDBJ databases">
        <title>Genome assembly of Cystobacter fuscus DSM 2262.</title>
        <authorList>
            <person name="Sharma G."/>
            <person name="Khatri I."/>
            <person name="Kaur C."/>
            <person name="Mayilraj S."/>
            <person name="Subramanian S."/>
        </authorList>
    </citation>
    <scope>NUCLEOTIDE SEQUENCE [LARGE SCALE GENOMIC DNA]</scope>
    <source>
        <strain evidence="3">DSM 2262</strain>
    </source>
</reference>
<dbReference type="OrthoDB" id="5382461at2"/>
<keyword evidence="1" id="KW-0472">Membrane</keyword>
<dbReference type="GO" id="GO:0007165">
    <property type="term" value="P:signal transduction"/>
    <property type="evidence" value="ECO:0007669"/>
    <property type="project" value="InterPro"/>
</dbReference>
<keyword evidence="1" id="KW-0812">Transmembrane</keyword>
<feature type="transmembrane region" description="Helical" evidence="1">
    <location>
        <begin position="28"/>
        <end position="51"/>
    </location>
</feature>
<accession>S9PQ98</accession>
<dbReference type="Proteomes" id="UP000011682">
    <property type="component" value="Unassembled WGS sequence"/>
</dbReference>
<protein>
    <submittedName>
        <fullName evidence="3">HAMP domain protein</fullName>
    </submittedName>
</protein>
<dbReference type="InterPro" id="IPR003660">
    <property type="entry name" value="HAMP_dom"/>
</dbReference>
<evidence type="ECO:0000313" key="4">
    <source>
        <dbReference type="Proteomes" id="UP000011682"/>
    </source>
</evidence>
<feature type="transmembrane region" description="Helical" evidence="1">
    <location>
        <begin position="72"/>
        <end position="94"/>
    </location>
</feature>
<sequence>MSLDSSPSGRPHILRRTLLLDAGFQFRYMFRFAAIGAFGVLLIGVLASRVIRNAVVEEGGSPEVMLASSDTLLWLGGVGAIVMAILTSLVGLVLTHRVAGPVHVMNLYLASIAAGRYPRLRPLRSGDELREFFESLSYTVDRLREREAEEARLLTEVIDALEPLASTQDAQAALRILGSMRTRKRQAIEGPTSGTLKSVA</sequence>
<keyword evidence="4" id="KW-1185">Reference proteome</keyword>
<organism evidence="3 4">
    <name type="scientific">Cystobacter fuscus (strain ATCC 25194 / DSM 2262 / NBRC 100088 / M29)</name>
    <dbReference type="NCBI Taxonomy" id="1242864"/>
    <lineage>
        <taxon>Bacteria</taxon>
        <taxon>Pseudomonadati</taxon>
        <taxon>Myxococcota</taxon>
        <taxon>Myxococcia</taxon>
        <taxon>Myxococcales</taxon>
        <taxon>Cystobacterineae</taxon>
        <taxon>Archangiaceae</taxon>
        <taxon>Cystobacter</taxon>
    </lineage>
</organism>
<dbReference type="GO" id="GO:0016020">
    <property type="term" value="C:membrane"/>
    <property type="evidence" value="ECO:0007669"/>
    <property type="project" value="InterPro"/>
</dbReference>
<gene>
    <name evidence="3" type="ORF">D187_000049</name>
</gene>
<dbReference type="AlphaFoldDB" id="S9PQ98"/>